<dbReference type="InterPro" id="IPR000626">
    <property type="entry name" value="Ubiquitin-like_dom"/>
</dbReference>
<dbReference type="Gene3D" id="3.10.20.90">
    <property type="entry name" value="Phosphatidylinositol 3-kinase Catalytic Subunit, Chain A, domain 1"/>
    <property type="match status" value="1"/>
</dbReference>
<feature type="compositionally biased region" description="Polar residues" evidence="1">
    <location>
        <begin position="13"/>
        <end position="24"/>
    </location>
</feature>
<evidence type="ECO:0000256" key="1">
    <source>
        <dbReference type="SAM" id="MobiDB-lite"/>
    </source>
</evidence>
<dbReference type="OrthoDB" id="3365399at2759"/>
<comment type="caution">
    <text evidence="3">The sequence shown here is derived from an EMBL/GenBank/DDBJ whole genome shotgun (WGS) entry which is preliminary data.</text>
</comment>
<proteinExistence type="predicted"/>
<feature type="domain" description="Ubiquitin-like" evidence="2">
    <location>
        <begin position="407"/>
        <end position="479"/>
    </location>
</feature>
<evidence type="ECO:0000313" key="3">
    <source>
        <dbReference type="EMBL" id="PGH06577.1"/>
    </source>
</evidence>
<feature type="compositionally biased region" description="Low complexity" evidence="1">
    <location>
        <begin position="259"/>
        <end position="271"/>
    </location>
</feature>
<organism evidence="3 4">
    <name type="scientific">Polytolypa hystricis (strain UAMH7299)</name>
    <dbReference type="NCBI Taxonomy" id="1447883"/>
    <lineage>
        <taxon>Eukaryota</taxon>
        <taxon>Fungi</taxon>
        <taxon>Dikarya</taxon>
        <taxon>Ascomycota</taxon>
        <taxon>Pezizomycotina</taxon>
        <taxon>Eurotiomycetes</taxon>
        <taxon>Eurotiomycetidae</taxon>
        <taxon>Onygenales</taxon>
        <taxon>Onygenales incertae sedis</taxon>
        <taxon>Polytolypa</taxon>
    </lineage>
</organism>
<dbReference type="EMBL" id="PDNA01000177">
    <property type="protein sequence ID" value="PGH06577.1"/>
    <property type="molecule type" value="Genomic_DNA"/>
</dbReference>
<feature type="compositionally biased region" description="Basic and acidic residues" evidence="1">
    <location>
        <begin position="70"/>
        <end position="79"/>
    </location>
</feature>
<keyword evidence="4" id="KW-1185">Reference proteome</keyword>
<feature type="compositionally biased region" description="Low complexity" evidence="1">
    <location>
        <begin position="152"/>
        <end position="165"/>
    </location>
</feature>
<dbReference type="PROSITE" id="PS50053">
    <property type="entry name" value="UBIQUITIN_2"/>
    <property type="match status" value="1"/>
</dbReference>
<feature type="region of interest" description="Disordered" evidence="1">
    <location>
        <begin position="1"/>
        <end position="217"/>
    </location>
</feature>
<feature type="compositionally biased region" description="Acidic residues" evidence="1">
    <location>
        <begin position="389"/>
        <end position="401"/>
    </location>
</feature>
<dbReference type="InterPro" id="IPR022617">
    <property type="entry name" value="Rad60/SUMO-like_dom"/>
</dbReference>
<evidence type="ECO:0000259" key="2">
    <source>
        <dbReference type="PROSITE" id="PS50053"/>
    </source>
</evidence>
<dbReference type="InterPro" id="IPR029071">
    <property type="entry name" value="Ubiquitin-like_domsf"/>
</dbReference>
<feature type="compositionally biased region" description="Basic and acidic residues" evidence="1">
    <location>
        <begin position="87"/>
        <end position="103"/>
    </location>
</feature>
<feature type="compositionally biased region" description="Basic and acidic residues" evidence="1">
    <location>
        <begin position="111"/>
        <end position="122"/>
    </location>
</feature>
<feature type="compositionally biased region" description="Acidic residues" evidence="1">
    <location>
        <begin position="200"/>
        <end position="211"/>
    </location>
</feature>
<feature type="region of interest" description="Disordered" evidence="1">
    <location>
        <begin position="242"/>
        <end position="271"/>
    </location>
</feature>
<protein>
    <recommendedName>
        <fullName evidence="2">Ubiquitin-like domain-containing protein</fullName>
    </recommendedName>
</protein>
<reference evidence="3 4" key="1">
    <citation type="submission" date="2017-10" db="EMBL/GenBank/DDBJ databases">
        <title>Comparative genomics in systemic dimorphic fungi from Ajellomycetaceae.</title>
        <authorList>
            <person name="Munoz J.F."/>
            <person name="Mcewen J.G."/>
            <person name="Clay O.K."/>
            <person name="Cuomo C.A."/>
        </authorList>
    </citation>
    <scope>NUCLEOTIDE SEQUENCE [LARGE SCALE GENOMIC DNA]</scope>
    <source>
        <strain evidence="3 4">UAMH7299</strain>
    </source>
</reference>
<dbReference type="AlphaFoldDB" id="A0A2B7XD42"/>
<dbReference type="SUPFAM" id="SSF54236">
    <property type="entry name" value="Ubiquitin-like"/>
    <property type="match status" value="1"/>
</dbReference>
<accession>A0A2B7XD42</accession>
<name>A0A2B7XD42_POLH7</name>
<evidence type="ECO:0000313" key="4">
    <source>
        <dbReference type="Proteomes" id="UP000224634"/>
    </source>
</evidence>
<sequence length="479" mass="52338">MGSSFFKKPSWAVKTTTESNSPSTPFYRRSDQVYADIIAAESGKEKEKKKKKAAGEERGQDGGAAGQYGDDDRGPSKSHEAKRRCISPRDESEVENIKEEGTARRRAVGSAEREKNGIDRKSPAPRTTEAEEPDEATTPLPPPPQQQIHTGESSVNVHSSTSARSSRSRRAEERSAQAIISIDSDPEPADDAVPVVQSDSDVEAESDEEFAELARKARERAKSGLAGTSAVENNSSAAHLDRNQGAANRGSAASPSVEPSNSTPQPSPNNEPVVHILITSELENTKSLIVHRKLPQDLGEVRKVWCKRQGFTPEMTASVVLTWKGRRLFDVTTCKSLGIESGKDNSAFALIADDDTEQDKIKVHMEAVTEEMLQKGRRERNKGVSYENAGEDGEESNENEEAAGSKIRITLKSPGLKDCKLRMLPTTRISAIIDTFRASNKIPPDKDVQLLFDGEQLPPSSDLNECDIMDEDSIDARVK</sequence>
<gene>
    <name evidence="3" type="ORF">AJ80_08136</name>
</gene>
<dbReference type="Pfam" id="PF11976">
    <property type="entry name" value="Rad60-SLD"/>
    <property type="match status" value="1"/>
</dbReference>
<feature type="region of interest" description="Disordered" evidence="1">
    <location>
        <begin position="372"/>
        <end position="402"/>
    </location>
</feature>
<dbReference type="Proteomes" id="UP000224634">
    <property type="component" value="Unassembled WGS sequence"/>
</dbReference>